<dbReference type="InterPro" id="IPR036324">
    <property type="entry name" value="Mn/Fe_SOD_N_sf"/>
</dbReference>
<name>G8YK99_PICSO</name>
<dbReference type="Proteomes" id="UP000005222">
    <property type="component" value="Chromosome G"/>
</dbReference>
<organism evidence="3 5">
    <name type="scientific">Pichia sorbitophila (strain ATCC MYA-4447 / BCRC 22081 / CBS 7064 / NBRC 10061 / NRRL Y-12695)</name>
    <name type="common">Hybrid yeast</name>
    <dbReference type="NCBI Taxonomy" id="559304"/>
    <lineage>
        <taxon>Eukaryota</taxon>
        <taxon>Fungi</taxon>
        <taxon>Dikarya</taxon>
        <taxon>Ascomycota</taxon>
        <taxon>Saccharomycotina</taxon>
        <taxon>Pichiomycetes</taxon>
        <taxon>Debaryomycetaceae</taxon>
        <taxon>Millerozyma</taxon>
    </lineage>
</organism>
<dbReference type="eggNOG" id="KOG0876">
    <property type="taxonomic scope" value="Eukaryota"/>
</dbReference>
<keyword evidence="5" id="KW-1185">Reference proteome</keyword>
<dbReference type="HOGENOM" id="CLU_057349_1_1_1"/>
<dbReference type="Pfam" id="PF02777">
    <property type="entry name" value="Sod_Fe_C"/>
    <property type="match status" value="1"/>
</dbReference>
<dbReference type="EMBL" id="FO082053">
    <property type="protein sequence ID" value="CCE79979.1"/>
    <property type="molecule type" value="Genomic_DNA"/>
</dbReference>
<dbReference type="STRING" id="559304.G8YK99"/>
<accession>G8YK99</accession>
<comment type="function">
    <text evidence="1">Component of the mitochondrial ribosome (mitoribosome), a dedicated translation machinery responsible for the synthesis of mitochondrial genome-encoded proteins, including at least some of the essential transmembrane subunits of the mitochondrial respiratory chain. The mitoribosomes are attached to the mitochondrial inner membrane and translation products are cotranslationally integrated into the membrane.</text>
</comment>
<dbReference type="PANTHER" id="PTHR43595:SF2">
    <property type="entry name" value="SMALL RIBOSOMAL SUBUNIT PROTEIN MS42"/>
    <property type="match status" value="1"/>
</dbReference>
<dbReference type="AlphaFoldDB" id="G8YK99"/>
<dbReference type="Proteomes" id="UP000005222">
    <property type="component" value="Chromosome H"/>
</dbReference>
<feature type="domain" description="Manganese/iron superoxide dismutase C-terminal" evidence="2">
    <location>
        <begin position="204"/>
        <end position="255"/>
    </location>
</feature>
<proteinExistence type="predicted"/>
<dbReference type="EMBL" id="FO082052">
    <property type="protein sequence ID" value="CCE80744.1"/>
    <property type="molecule type" value="Genomic_DNA"/>
</dbReference>
<reference evidence="3" key="1">
    <citation type="submission" date="2011-10" db="EMBL/GenBank/DDBJ databases">
        <authorList>
            <person name="Genoscope - CEA"/>
        </authorList>
    </citation>
    <scope>NUCLEOTIDE SEQUENCE</scope>
</reference>
<dbReference type="PANTHER" id="PTHR43595">
    <property type="entry name" value="37S RIBOSOMAL PROTEIN S26, MITOCHONDRIAL"/>
    <property type="match status" value="1"/>
</dbReference>
<dbReference type="SUPFAM" id="SSF54719">
    <property type="entry name" value="Fe,Mn superoxide dismutase (SOD), C-terminal domain"/>
    <property type="match status" value="1"/>
</dbReference>
<sequence>MFRRQANIARKVFLSAKRSIHEVPSLKNEDIFSKNGIEGLYSPKGFKLAWSDYQKYLTTNLTLQTNGTENELRSAYQILLHTAKQTTEQHTFHFASQAHNNHLFFQQLDDKSRASNTRPSRFLMERLADQDITSMEALRDRLLTESDSFTGQGWLFLVELPDKSLKFLRCENDGTPYYYGKNQSLDLNGGIDEASYDKLNELNQKAANREKDFTLPILAINAWSPAYIEDYGVTGRSKYLENVWSCINWDVVNKRLFQL</sequence>
<evidence type="ECO:0000313" key="5">
    <source>
        <dbReference type="Proteomes" id="UP000005222"/>
    </source>
</evidence>
<dbReference type="Gene3D" id="3.55.40.20">
    <property type="entry name" value="Iron/manganese superoxide dismutase, C-terminal domain"/>
    <property type="match status" value="1"/>
</dbReference>
<evidence type="ECO:0000313" key="3">
    <source>
        <dbReference type="EMBL" id="CCE79979.1"/>
    </source>
</evidence>
<evidence type="ECO:0000313" key="4">
    <source>
        <dbReference type="EMBL" id="CCE80744.1"/>
    </source>
</evidence>
<dbReference type="GO" id="GO:0046872">
    <property type="term" value="F:metal ion binding"/>
    <property type="evidence" value="ECO:0007669"/>
    <property type="project" value="InterPro"/>
</dbReference>
<protein>
    <submittedName>
        <fullName evidence="3">Piso0_003072 protein</fullName>
    </submittedName>
</protein>
<gene>
    <name evidence="3" type="primary">Piso0_003072</name>
    <name evidence="3" type="ORF">GNLVRS01_PISO0G04274g</name>
    <name evidence="4" type="ORF">GNLVRS01_PISO0H04275g</name>
</gene>
<reference evidence="5" key="2">
    <citation type="journal article" date="2012" name="G3 (Bethesda)">
        <title>Pichia sorbitophila, an interspecies yeast hybrid reveals early steps of genome resolution following polyploidization.</title>
        <authorList>
            <person name="Leh Louis V."/>
            <person name="Despons L."/>
            <person name="Friedrich A."/>
            <person name="Martin T."/>
            <person name="Durrens P."/>
            <person name="Casaregola S."/>
            <person name="Neuveglise C."/>
            <person name="Fairhead C."/>
            <person name="Marck C."/>
            <person name="Cruz J.A."/>
            <person name="Straub M.L."/>
            <person name="Kugler V."/>
            <person name="Sacerdot C."/>
            <person name="Uzunov Z."/>
            <person name="Thierry A."/>
            <person name="Weiss S."/>
            <person name="Bleykasten C."/>
            <person name="De Montigny J."/>
            <person name="Jacques N."/>
            <person name="Jung P."/>
            <person name="Lemaire M."/>
            <person name="Mallet S."/>
            <person name="Morel G."/>
            <person name="Richard G.F."/>
            <person name="Sarkar A."/>
            <person name="Savel G."/>
            <person name="Schacherer J."/>
            <person name="Seret M.L."/>
            <person name="Talla E."/>
            <person name="Samson G."/>
            <person name="Jubin C."/>
            <person name="Poulain J."/>
            <person name="Vacherie B."/>
            <person name="Barbe V."/>
            <person name="Pelletier E."/>
            <person name="Sherman D.J."/>
            <person name="Westhof E."/>
            <person name="Weissenbach J."/>
            <person name="Baret P.V."/>
            <person name="Wincker P."/>
            <person name="Gaillardin C."/>
            <person name="Dujon B."/>
            <person name="Souciet J.L."/>
        </authorList>
    </citation>
    <scope>NUCLEOTIDE SEQUENCE [LARGE SCALE GENOMIC DNA]</scope>
    <source>
        <strain evidence="5">ATCC MYA-4447 / BCRC 22081 / CBS 7064 / NBRC 10061 / NRRL Y-12695</strain>
    </source>
</reference>
<evidence type="ECO:0000259" key="2">
    <source>
        <dbReference type="Pfam" id="PF02777"/>
    </source>
</evidence>
<dbReference type="InParanoid" id="G8YK99"/>
<dbReference type="GO" id="GO:0005737">
    <property type="term" value="C:cytoplasm"/>
    <property type="evidence" value="ECO:0007669"/>
    <property type="project" value="TreeGrafter"/>
</dbReference>
<dbReference type="GO" id="GO:0004784">
    <property type="term" value="F:superoxide dismutase activity"/>
    <property type="evidence" value="ECO:0007669"/>
    <property type="project" value="InterPro"/>
</dbReference>
<evidence type="ECO:0000256" key="1">
    <source>
        <dbReference type="ARBA" id="ARBA00037226"/>
    </source>
</evidence>
<dbReference type="InterPro" id="IPR036314">
    <property type="entry name" value="SOD_C_sf"/>
</dbReference>
<dbReference type="SUPFAM" id="SSF46609">
    <property type="entry name" value="Fe,Mn superoxide dismutase (SOD), N-terminal domain"/>
    <property type="match status" value="1"/>
</dbReference>
<dbReference type="FunCoup" id="G8YK99">
    <property type="interactions" value="231"/>
</dbReference>
<dbReference type="InterPro" id="IPR019832">
    <property type="entry name" value="Mn/Fe_SOD_C"/>
</dbReference>
<dbReference type="OrthoDB" id="275227at2759"/>